<comment type="caution">
    <text evidence="5">The sequence shown here is derived from an EMBL/GenBank/DDBJ whole genome shotgun (WGS) entry which is preliminary data.</text>
</comment>
<protein>
    <recommendedName>
        <fullName evidence="4">Zn(2)-C6 fungal-type domain-containing protein</fullName>
    </recommendedName>
</protein>
<dbReference type="PROSITE" id="PS00463">
    <property type="entry name" value="ZN2_CY6_FUNGAL_1"/>
    <property type="match status" value="1"/>
</dbReference>
<dbReference type="PANTHER" id="PTHR37534:SF11">
    <property type="entry name" value="ZN(II)2CYS6 TRANSCRIPTION FACTOR (EUROFUNG)"/>
    <property type="match status" value="1"/>
</dbReference>
<evidence type="ECO:0000313" key="5">
    <source>
        <dbReference type="EMBL" id="CAH0021054.1"/>
    </source>
</evidence>
<dbReference type="GO" id="GO:0000981">
    <property type="term" value="F:DNA-binding transcription factor activity, RNA polymerase II-specific"/>
    <property type="evidence" value="ECO:0007669"/>
    <property type="project" value="InterPro"/>
</dbReference>
<dbReference type="InterPro" id="IPR021858">
    <property type="entry name" value="Fun_TF"/>
</dbReference>
<dbReference type="InterPro" id="IPR036864">
    <property type="entry name" value="Zn2-C6_fun-type_DNA-bd_sf"/>
</dbReference>
<evidence type="ECO:0000256" key="2">
    <source>
        <dbReference type="ARBA" id="ARBA00023242"/>
    </source>
</evidence>
<dbReference type="GO" id="GO:0005634">
    <property type="term" value="C:nucleus"/>
    <property type="evidence" value="ECO:0007669"/>
    <property type="project" value="UniProtKB-SubCell"/>
</dbReference>
<dbReference type="AlphaFoldDB" id="A0A9N9YJH4"/>
<dbReference type="Gene3D" id="4.10.240.10">
    <property type="entry name" value="Zn(2)-C6 fungal-type DNA-binding domain"/>
    <property type="match status" value="1"/>
</dbReference>
<evidence type="ECO:0000259" key="4">
    <source>
        <dbReference type="PROSITE" id="PS50048"/>
    </source>
</evidence>
<name>A0A9N9YJH4_9HYPO</name>
<dbReference type="GO" id="GO:0000976">
    <property type="term" value="F:transcription cis-regulatory region binding"/>
    <property type="evidence" value="ECO:0007669"/>
    <property type="project" value="TreeGrafter"/>
</dbReference>
<feature type="domain" description="Zn(2)-C6 fungal-type" evidence="4">
    <location>
        <begin position="56"/>
        <end position="84"/>
    </location>
</feature>
<dbReference type="SMART" id="SM00066">
    <property type="entry name" value="GAL4"/>
    <property type="match status" value="1"/>
</dbReference>
<dbReference type="EMBL" id="CABFNQ020000648">
    <property type="protein sequence ID" value="CAH0021054.1"/>
    <property type="molecule type" value="Genomic_DNA"/>
</dbReference>
<dbReference type="SUPFAM" id="SSF57701">
    <property type="entry name" value="Zn2/Cys6 DNA-binding domain"/>
    <property type="match status" value="1"/>
</dbReference>
<evidence type="ECO:0000313" key="6">
    <source>
        <dbReference type="Proteomes" id="UP000696573"/>
    </source>
</evidence>
<dbReference type="OrthoDB" id="416217at2759"/>
<dbReference type="GO" id="GO:0008270">
    <property type="term" value="F:zinc ion binding"/>
    <property type="evidence" value="ECO:0007669"/>
    <property type="project" value="InterPro"/>
</dbReference>
<sequence>MTSRSSYRVRFATDNKFQSRVKNDPPAPIASDASESPIESLTFGLAATRKPKSRSGCKECKQRRVKCDEKYPVCSHCQRRGSVCLSSTPPTRWQIEVPWMITKPIAEPWLGIVNPEKKLLAYWLDKTSRIMTVCPENNPLSYPLLEHLVTTPSLLHTVQSVSAGQEHFFKSKELITCLQERGLAIQALRREMQDGANLKPASLLTVFLQGVSWLWTEDHPNDYGKEHLQAARSLLEKMLEDPEKRRDPLVQFMLGWYLYWDMSCAFIAAPQDLAPLNTAQMFDAIQATRSSFHPMIGFMSELLYLIACLGRHCRLVLETEARDLVLEATFEGQLLAWEPDHDDQDLVDMSIGYRNHGLIMLYNICGVPSQADDLTPGDDASDASDAIHDSQARIRPLVLDSLERLFKTPVDAPCFSFHSTPLLTAAAELTKTDEELRTAAVERFKAIYSTNRVAVNMWAIDLLEELWGLKDCGINVTWLELLITKNWRLTFA</sequence>
<dbReference type="CDD" id="cd00067">
    <property type="entry name" value="GAL4"/>
    <property type="match status" value="1"/>
</dbReference>
<dbReference type="InterPro" id="IPR001138">
    <property type="entry name" value="Zn2Cys6_DnaBD"/>
</dbReference>
<accession>A0A9N9YJH4</accession>
<keyword evidence="6" id="KW-1185">Reference proteome</keyword>
<dbReference type="GO" id="GO:0045944">
    <property type="term" value="P:positive regulation of transcription by RNA polymerase II"/>
    <property type="evidence" value="ECO:0007669"/>
    <property type="project" value="TreeGrafter"/>
</dbReference>
<feature type="region of interest" description="Disordered" evidence="3">
    <location>
        <begin position="17"/>
        <end position="36"/>
    </location>
</feature>
<dbReference type="Proteomes" id="UP000696573">
    <property type="component" value="Unassembled WGS sequence"/>
</dbReference>
<evidence type="ECO:0000256" key="1">
    <source>
        <dbReference type="ARBA" id="ARBA00004123"/>
    </source>
</evidence>
<gene>
    <name evidence="5" type="ORF">CRHIZ90672A_00017554</name>
</gene>
<organism evidence="5 6">
    <name type="scientific">Clonostachys rhizophaga</name>
    <dbReference type="NCBI Taxonomy" id="160324"/>
    <lineage>
        <taxon>Eukaryota</taxon>
        <taxon>Fungi</taxon>
        <taxon>Dikarya</taxon>
        <taxon>Ascomycota</taxon>
        <taxon>Pezizomycotina</taxon>
        <taxon>Sordariomycetes</taxon>
        <taxon>Hypocreomycetidae</taxon>
        <taxon>Hypocreales</taxon>
        <taxon>Bionectriaceae</taxon>
        <taxon>Clonostachys</taxon>
    </lineage>
</organism>
<keyword evidence="2" id="KW-0539">Nucleus</keyword>
<comment type="subcellular location">
    <subcellularLocation>
        <location evidence="1">Nucleus</location>
    </subcellularLocation>
</comment>
<dbReference type="Pfam" id="PF11951">
    <property type="entry name" value="Fungal_trans_2"/>
    <property type="match status" value="1"/>
</dbReference>
<dbReference type="Pfam" id="PF00172">
    <property type="entry name" value="Zn_clus"/>
    <property type="match status" value="1"/>
</dbReference>
<evidence type="ECO:0000256" key="3">
    <source>
        <dbReference type="SAM" id="MobiDB-lite"/>
    </source>
</evidence>
<dbReference type="PANTHER" id="PTHR37534">
    <property type="entry name" value="TRANSCRIPTIONAL ACTIVATOR PROTEIN UGA3"/>
    <property type="match status" value="1"/>
</dbReference>
<reference evidence="5" key="1">
    <citation type="submission" date="2021-10" db="EMBL/GenBank/DDBJ databases">
        <authorList>
            <person name="Piombo E."/>
        </authorList>
    </citation>
    <scope>NUCLEOTIDE SEQUENCE</scope>
</reference>
<dbReference type="PROSITE" id="PS50048">
    <property type="entry name" value="ZN2_CY6_FUNGAL_2"/>
    <property type="match status" value="1"/>
</dbReference>
<proteinExistence type="predicted"/>